<dbReference type="OrthoDB" id="166212at2759"/>
<evidence type="ECO:0000259" key="2">
    <source>
        <dbReference type="PROSITE" id="PS50042"/>
    </source>
</evidence>
<sequence>MAYEKSVINININFESDEQFIPHLPKPFLVRKDRGKGKLGTIQPSHEAQRTAIEIHKRVMEVQRFRRDSQSALEAPLLVTALIKKTHQRLDTIQEKSQSHLTPLEKFIWAARVVHVLVSSCMRWRRYKKPDGSTKSRQDSADSGTRKGSQKNSGIGFDTRAFKGKSKISDELRQILTSIPRVRTNEGLKKIQRLCRSTRAFMIFPLERESDLSRLVGYERYDNGRVLACQGRIPERFYYVLSGRVSKVCVYDLAAGVTKMSFGELMQGNTTDPVELMNGTEREHSLICKGPVEVLVLDKEDFMELMNTSPDSGLPIETLRSIELFRNFPLEKFLDDKDAIMTKYFAKEAVIVKDSSDTPFFYIVKSVRTVIILMIKGRCKVVRKQEVLDMSKTTKLPSITTVTRKSPRSTPGKNPTSLLELTETFSKKNKSRLDKITMRTSVCSMNPNIKITGDSGIMFAEKNDGEHPTSRQLEKDPIFDSCGMTCPKKPDKITKKVSDVSVTIPTRTALLQIAVLKPGNMFGLESMMPKVATKISSETDAVEENQDPSTKSLILISEGAECIMINKRFFLMNASITTLVQLKALREDYMTVPDARHRIQCLESWDLYKGELIRTLTTRAEKQARR</sequence>
<dbReference type="InterPro" id="IPR018490">
    <property type="entry name" value="cNMP-bd_dom_sf"/>
</dbReference>
<dbReference type="SUPFAM" id="SSF51206">
    <property type="entry name" value="cAMP-binding domain-like"/>
    <property type="match status" value="2"/>
</dbReference>
<dbReference type="Gene3D" id="2.60.120.10">
    <property type="entry name" value="Jelly Rolls"/>
    <property type="match status" value="1"/>
</dbReference>
<protein>
    <recommendedName>
        <fullName evidence="2">Cyclic nucleotide-binding domain-containing protein</fullName>
    </recommendedName>
</protein>
<proteinExistence type="predicted"/>
<reference evidence="3 4" key="1">
    <citation type="journal article" date="2018" name="Sci. Rep.">
        <title>Comparative analysis of the Pocillopora damicornis genome highlights role of immune system in coral evolution.</title>
        <authorList>
            <person name="Cunning R."/>
            <person name="Bay R.A."/>
            <person name="Gillette P."/>
            <person name="Baker A.C."/>
            <person name="Traylor-Knowles N."/>
        </authorList>
    </citation>
    <scope>NUCLEOTIDE SEQUENCE [LARGE SCALE GENOMIC DNA]</scope>
    <source>
        <strain evidence="3">RSMAS</strain>
        <tissue evidence="3">Whole animal</tissue>
    </source>
</reference>
<feature type="compositionally biased region" description="Polar residues" evidence="1">
    <location>
        <begin position="141"/>
        <end position="153"/>
    </location>
</feature>
<dbReference type="PROSITE" id="PS50042">
    <property type="entry name" value="CNMP_BINDING_3"/>
    <property type="match status" value="1"/>
</dbReference>
<dbReference type="PANTHER" id="PTHR23011">
    <property type="entry name" value="CYCLIC NUCLEOTIDE-BINDING DOMAIN CONTAINING PROTEIN"/>
    <property type="match status" value="1"/>
</dbReference>
<dbReference type="STRING" id="46731.A0A3M6UPF4"/>
<organism evidence="3 4">
    <name type="scientific">Pocillopora damicornis</name>
    <name type="common">Cauliflower coral</name>
    <name type="synonym">Millepora damicornis</name>
    <dbReference type="NCBI Taxonomy" id="46731"/>
    <lineage>
        <taxon>Eukaryota</taxon>
        <taxon>Metazoa</taxon>
        <taxon>Cnidaria</taxon>
        <taxon>Anthozoa</taxon>
        <taxon>Hexacorallia</taxon>
        <taxon>Scleractinia</taxon>
        <taxon>Astrocoeniina</taxon>
        <taxon>Pocilloporidae</taxon>
        <taxon>Pocillopora</taxon>
    </lineage>
</organism>
<gene>
    <name evidence="3" type="ORF">pdam_00001729</name>
</gene>
<comment type="caution">
    <text evidence="3">The sequence shown here is derived from an EMBL/GenBank/DDBJ whole genome shotgun (WGS) entry which is preliminary data.</text>
</comment>
<dbReference type="Pfam" id="PF00027">
    <property type="entry name" value="cNMP_binding"/>
    <property type="match status" value="1"/>
</dbReference>
<dbReference type="Proteomes" id="UP000275408">
    <property type="component" value="Unassembled WGS sequence"/>
</dbReference>
<feature type="domain" description="Cyclic nucleotide-binding" evidence="2">
    <location>
        <begin position="200"/>
        <end position="306"/>
    </location>
</feature>
<feature type="region of interest" description="Disordered" evidence="1">
    <location>
        <begin position="128"/>
        <end position="158"/>
    </location>
</feature>
<dbReference type="CDD" id="cd00038">
    <property type="entry name" value="CAP_ED"/>
    <property type="match status" value="1"/>
</dbReference>
<evidence type="ECO:0000313" key="3">
    <source>
        <dbReference type="EMBL" id="RMX55566.1"/>
    </source>
</evidence>
<dbReference type="InterPro" id="IPR014710">
    <property type="entry name" value="RmlC-like_jellyroll"/>
</dbReference>
<name>A0A3M6UPF4_POCDA</name>
<dbReference type="AlphaFoldDB" id="A0A3M6UPF4"/>
<accession>A0A3M6UPF4</accession>
<evidence type="ECO:0000256" key="1">
    <source>
        <dbReference type="SAM" id="MobiDB-lite"/>
    </source>
</evidence>
<keyword evidence="4" id="KW-1185">Reference proteome</keyword>
<dbReference type="EMBL" id="RCHS01001028">
    <property type="protein sequence ID" value="RMX55566.1"/>
    <property type="molecule type" value="Genomic_DNA"/>
</dbReference>
<dbReference type="InterPro" id="IPR000595">
    <property type="entry name" value="cNMP-bd_dom"/>
</dbReference>
<evidence type="ECO:0000313" key="4">
    <source>
        <dbReference type="Proteomes" id="UP000275408"/>
    </source>
</evidence>
<feature type="compositionally biased region" description="Basic and acidic residues" evidence="1">
    <location>
        <begin position="129"/>
        <end position="140"/>
    </location>
</feature>
<dbReference type="PANTHER" id="PTHR23011:SF12">
    <property type="entry name" value="CYCLIC NUCLEOTIDE-BINDING DOMAIN-CONTAINING PROTEIN"/>
    <property type="match status" value="1"/>
</dbReference>